<dbReference type="EMBL" id="CAJVPP010005359">
    <property type="protein sequence ID" value="CAG8663753.1"/>
    <property type="molecule type" value="Genomic_DNA"/>
</dbReference>
<proteinExistence type="predicted"/>
<gene>
    <name evidence="1" type="ORF">FMOSSE_LOCUS12069</name>
</gene>
<name>A0A9N9HBV1_FUNMO</name>
<sequence>MRKYRGKILSININNTILRGTQTIGNLDSSIFVAKKYYEEEDNYEEEQELTKDILPDGTKIKKSASFNLFQSDDDDPSEEHENIPSFEETLNSILSSRKKWILPSSKNVSDVITRNVFVNVKTIQKKKNTLPQKVPHYVTNSIGHLYKSNYFD</sequence>
<evidence type="ECO:0000313" key="1">
    <source>
        <dbReference type="EMBL" id="CAG8663753.1"/>
    </source>
</evidence>
<protein>
    <submittedName>
        <fullName evidence="1">1538_t:CDS:1</fullName>
    </submittedName>
</protein>
<dbReference type="Proteomes" id="UP000789375">
    <property type="component" value="Unassembled WGS sequence"/>
</dbReference>
<dbReference type="AlphaFoldDB" id="A0A9N9HBV1"/>
<accession>A0A9N9HBV1</accession>
<keyword evidence="2" id="KW-1185">Reference proteome</keyword>
<evidence type="ECO:0000313" key="2">
    <source>
        <dbReference type="Proteomes" id="UP000789375"/>
    </source>
</evidence>
<comment type="caution">
    <text evidence="1">The sequence shown here is derived from an EMBL/GenBank/DDBJ whole genome shotgun (WGS) entry which is preliminary data.</text>
</comment>
<reference evidence="1" key="1">
    <citation type="submission" date="2021-06" db="EMBL/GenBank/DDBJ databases">
        <authorList>
            <person name="Kallberg Y."/>
            <person name="Tangrot J."/>
            <person name="Rosling A."/>
        </authorList>
    </citation>
    <scope>NUCLEOTIDE SEQUENCE</scope>
    <source>
        <strain evidence="1">87-6 pot B 2015</strain>
    </source>
</reference>
<organism evidence="1 2">
    <name type="scientific">Funneliformis mosseae</name>
    <name type="common">Endomycorrhizal fungus</name>
    <name type="synonym">Glomus mosseae</name>
    <dbReference type="NCBI Taxonomy" id="27381"/>
    <lineage>
        <taxon>Eukaryota</taxon>
        <taxon>Fungi</taxon>
        <taxon>Fungi incertae sedis</taxon>
        <taxon>Mucoromycota</taxon>
        <taxon>Glomeromycotina</taxon>
        <taxon>Glomeromycetes</taxon>
        <taxon>Glomerales</taxon>
        <taxon>Glomeraceae</taxon>
        <taxon>Funneliformis</taxon>
    </lineage>
</organism>